<keyword evidence="2" id="KW-0862">Zinc</keyword>
<reference evidence="5 6" key="1">
    <citation type="submission" date="2016-10" db="EMBL/GenBank/DDBJ databases">
        <title>Draft Genome Sequence of Rhizobacteria Flavobacterium johnsoniae CI04.</title>
        <authorList>
            <person name="Bravo J.I."/>
            <person name="Lozano G.L."/>
            <person name="Handelsman J."/>
        </authorList>
    </citation>
    <scope>NUCLEOTIDE SEQUENCE [LARGE SCALE GENOMIC DNA]</scope>
    <source>
        <strain evidence="5 6">CI04</strain>
    </source>
</reference>
<dbReference type="InterPro" id="IPR045357">
    <property type="entry name" value="Aminopeptidase_N-like_N"/>
</dbReference>
<feature type="domain" description="Peptidase M1 membrane alanine aminopeptidase" evidence="3">
    <location>
        <begin position="271"/>
        <end position="474"/>
    </location>
</feature>
<dbReference type="Gene3D" id="2.60.40.1730">
    <property type="entry name" value="tricorn interacting facor f3 domain"/>
    <property type="match status" value="1"/>
</dbReference>
<dbReference type="OrthoDB" id="100605at2"/>
<dbReference type="PANTHER" id="PTHR45726:SF3">
    <property type="entry name" value="LEUKOTRIENE A-4 HYDROLASE"/>
    <property type="match status" value="1"/>
</dbReference>
<evidence type="ECO:0000256" key="1">
    <source>
        <dbReference type="PIRSR" id="PIRSR634015-1"/>
    </source>
</evidence>
<keyword evidence="2" id="KW-0479">Metal-binding</keyword>
<feature type="domain" description="Aminopeptidase N-like N-terminal" evidence="4">
    <location>
        <begin position="51"/>
        <end position="227"/>
    </location>
</feature>
<evidence type="ECO:0000259" key="4">
    <source>
        <dbReference type="Pfam" id="PF17900"/>
    </source>
</evidence>
<dbReference type="Pfam" id="PF01433">
    <property type="entry name" value="Peptidase_M1"/>
    <property type="match status" value="1"/>
</dbReference>
<feature type="active site" description="Proton donor" evidence="1">
    <location>
        <position position="414"/>
    </location>
</feature>
<dbReference type="InterPro" id="IPR034015">
    <property type="entry name" value="M1_LTA4H"/>
</dbReference>
<evidence type="ECO:0000256" key="2">
    <source>
        <dbReference type="PIRSR" id="PIRSR634015-3"/>
    </source>
</evidence>
<evidence type="ECO:0000313" key="5">
    <source>
        <dbReference type="EMBL" id="OIV40750.1"/>
    </source>
</evidence>
<evidence type="ECO:0000259" key="3">
    <source>
        <dbReference type="Pfam" id="PF01433"/>
    </source>
</evidence>
<dbReference type="SUPFAM" id="SSF55486">
    <property type="entry name" value="Metalloproteases ('zincins'), catalytic domain"/>
    <property type="match status" value="1"/>
</dbReference>
<dbReference type="CDD" id="cd09603">
    <property type="entry name" value="M1_APN_like"/>
    <property type="match status" value="1"/>
</dbReference>
<proteinExistence type="predicted"/>
<feature type="binding site" evidence="2">
    <location>
        <position position="343"/>
    </location>
    <ligand>
        <name>Zn(2+)</name>
        <dbReference type="ChEBI" id="CHEBI:29105"/>
        <note>catalytic</note>
    </ligand>
</feature>
<dbReference type="InterPro" id="IPR014782">
    <property type="entry name" value="Peptidase_M1_dom"/>
</dbReference>
<dbReference type="Pfam" id="PF17900">
    <property type="entry name" value="Peptidase_M1_N"/>
    <property type="match status" value="1"/>
</dbReference>
<protein>
    <submittedName>
        <fullName evidence="5">Peptidase M1</fullName>
    </submittedName>
</protein>
<dbReference type="RefSeq" id="WP_071637951.1">
    <property type="nucleotide sequence ID" value="NZ_MLFK01000009.1"/>
</dbReference>
<sequence length="551" mass="63551">MKKYFGSIFAAFLIGFSANSQGLLSKSGKVFTHQDTLRGSITKERAWWDLKYYHLDIKVNPKEKTIAGSNTVRYTVLTENNKMQIDLQEPMQITKVTQNGKELKFERDGNAFFITLIEKQKVGDTKEVIVSFNGKPREAVNAPWDGGISWKKDKNGKDFIASSCQGLGASVWWPNKDHMYDEVENMLISVNVPGDLTDVSNGRLQSVKKEKDGTKTFNWYVSNPINNYGVNINIGDYVNFSEKFKGEKGDLDCNYYVLRDNLALAKEHFKDAPKMLKAFENWFGPYPFYEDSYKLVEVPYLGMEHQSSVTYGNQYKQGYLGRDLSGTGWGLKFDFIIIHESGHEWFANNITYKDIADMWVHESFTNYSESLFIEYYYGKDAAAEYVIGCRKNIQNDIPIIGHYDVNNEGSGDMYPKGANMLHMMRQIINDDAKWKSILRGLNKTFYHQTVTGKQIQDYMNEQSGINFNRVYAQYLSTTQIPVFEYMFKNGTFGYHWTNCVAKFDMPVRVKLNGVETWLKPTTEWQSVKTTNEDRKIEVDKDFYVTTSNIVE</sequence>
<gene>
    <name evidence="5" type="ORF">BKM63_17990</name>
</gene>
<feature type="active site" description="Proton acceptor" evidence="1">
    <location>
        <position position="340"/>
    </location>
</feature>
<dbReference type="Proteomes" id="UP000182826">
    <property type="component" value="Unassembled WGS sequence"/>
</dbReference>
<dbReference type="Gene3D" id="1.10.390.10">
    <property type="entry name" value="Neutral Protease Domain 2"/>
    <property type="match status" value="1"/>
</dbReference>
<dbReference type="InterPro" id="IPR027268">
    <property type="entry name" value="Peptidase_M4/M1_CTD_sf"/>
</dbReference>
<name>A0A1J7BPY6_FLAJO</name>
<dbReference type="GO" id="GO:0008270">
    <property type="term" value="F:zinc ion binding"/>
    <property type="evidence" value="ECO:0007669"/>
    <property type="project" value="InterPro"/>
</dbReference>
<dbReference type="AlphaFoldDB" id="A0A1J7BPY6"/>
<dbReference type="InterPro" id="IPR042097">
    <property type="entry name" value="Aminopeptidase_N-like_N_sf"/>
</dbReference>
<evidence type="ECO:0000313" key="6">
    <source>
        <dbReference type="Proteomes" id="UP000182826"/>
    </source>
</evidence>
<accession>A0A1J7BPY6</accession>
<organism evidence="5 6">
    <name type="scientific">Flavobacterium johnsoniae</name>
    <name type="common">Cytophaga johnsonae</name>
    <dbReference type="NCBI Taxonomy" id="986"/>
    <lineage>
        <taxon>Bacteria</taxon>
        <taxon>Pseudomonadati</taxon>
        <taxon>Bacteroidota</taxon>
        <taxon>Flavobacteriia</taxon>
        <taxon>Flavobacteriales</taxon>
        <taxon>Flavobacteriaceae</taxon>
        <taxon>Flavobacterium</taxon>
    </lineage>
</organism>
<feature type="binding site" evidence="2">
    <location>
        <position position="362"/>
    </location>
    <ligand>
        <name>Zn(2+)</name>
        <dbReference type="ChEBI" id="CHEBI:29105"/>
        <note>catalytic</note>
    </ligand>
</feature>
<dbReference type="GO" id="GO:0008237">
    <property type="term" value="F:metallopeptidase activity"/>
    <property type="evidence" value="ECO:0007669"/>
    <property type="project" value="InterPro"/>
</dbReference>
<dbReference type="PANTHER" id="PTHR45726">
    <property type="entry name" value="LEUKOTRIENE A-4 HYDROLASE"/>
    <property type="match status" value="1"/>
</dbReference>
<comment type="cofactor">
    <cofactor evidence="2">
        <name>Zn(2+)</name>
        <dbReference type="ChEBI" id="CHEBI:29105"/>
    </cofactor>
    <text evidence="2">Binds 1 zinc ion per subunit.</text>
</comment>
<dbReference type="SUPFAM" id="SSF63737">
    <property type="entry name" value="Leukotriene A4 hydrolase N-terminal domain"/>
    <property type="match status" value="1"/>
</dbReference>
<keyword evidence="6" id="KW-1185">Reference proteome</keyword>
<feature type="binding site" evidence="2">
    <location>
        <position position="339"/>
    </location>
    <ligand>
        <name>Zn(2+)</name>
        <dbReference type="ChEBI" id="CHEBI:29105"/>
        <note>catalytic</note>
    </ligand>
</feature>
<dbReference type="EMBL" id="MLFK01000009">
    <property type="protein sequence ID" value="OIV40750.1"/>
    <property type="molecule type" value="Genomic_DNA"/>
</dbReference>
<comment type="caution">
    <text evidence="5">The sequence shown here is derived from an EMBL/GenBank/DDBJ whole genome shotgun (WGS) entry which is preliminary data.</text>
</comment>